<dbReference type="InterPro" id="IPR037294">
    <property type="entry name" value="ABC_BtuC-like"/>
</dbReference>
<evidence type="ECO:0000313" key="11">
    <source>
        <dbReference type="Proteomes" id="UP000199377"/>
    </source>
</evidence>
<gene>
    <name evidence="10" type="ORF">SAMN05216258_101389</name>
</gene>
<feature type="transmembrane region" description="Helical" evidence="9">
    <location>
        <begin position="35"/>
        <end position="55"/>
    </location>
</feature>
<evidence type="ECO:0000256" key="5">
    <source>
        <dbReference type="ARBA" id="ARBA00022692"/>
    </source>
</evidence>
<keyword evidence="6 9" id="KW-1133">Transmembrane helix</keyword>
<evidence type="ECO:0000256" key="4">
    <source>
        <dbReference type="ARBA" id="ARBA00022475"/>
    </source>
</evidence>
<feature type="transmembrane region" description="Helical" evidence="9">
    <location>
        <begin position="313"/>
        <end position="332"/>
    </location>
</feature>
<keyword evidence="4" id="KW-1003">Cell membrane</keyword>
<dbReference type="CDD" id="cd06550">
    <property type="entry name" value="TM_ABC_iron-siderophores_like"/>
    <property type="match status" value="1"/>
</dbReference>
<keyword evidence="7 9" id="KW-0472">Membrane</keyword>
<evidence type="ECO:0000256" key="3">
    <source>
        <dbReference type="ARBA" id="ARBA00022448"/>
    </source>
</evidence>
<evidence type="ECO:0000256" key="2">
    <source>
        <dbReference type="ARBA" id="ARBA00007935"/>
    </source>
</evidence>
<evidence type="ECO:0000256" key="8">
    <source>
        <dbReference type="SAM" id="MobiDB-lite"/>
    </source>
</evidence>
<dbReference type="PANTHER" id="PTHR30472">
    <property type="entry name" value="FERRIC ENTEROBACTIN TRANSPORT SYSTEM PERMEASE PROTEIN"/>
    <property type="match status" value="1"/>
</dbReference>
<dbReference type="InterPro" id="IPR000522">
    <property type="entry name" value="ABC_transptr_permease_BtuC"/>
</dbReference>
<dbReference type="STRING" id="1114924.SAMN05216258_101389"/>
<feature type="transmembrane region" description="Helical" evidence="9">
    <location>
        <begin position="89"/>
        <end position="110"/>
    </location>
</feature>
<feature type="transmembrane region" description="Helical" evidence="9">
    <location>
        <begin position="122"/>
        <end position="144"/>
    </location>
</feature>
<dbReference type="EMBL" id="FOQH01000001">
    <property type="protein sequence ID" value="SFH66513.1"/>
    <property type="molecule type" value="Genomic_DNA"/>
</dbReference>
<keyword evidence="3" id="KW-0813">Transport</keyword>
<dbReference type="GO" id="GO:0005886">
    <property type="term" value="C:plasma membrane"/>
    <property type="evidence" value="ECO:0007669"/>
    <property type="project" value="UniProtKB-SubCell"/>
</dbReference>
<feature type="transmembrane region" description="Helical" evidence="9">
    <location>
        <begin position="183"/>
        <end position="203"/>
    </location>
</feature>
<dbReference type="PANTHER" id="PTHR30472:SF25">
    <property type="entry name" value="ABC TRANSPORTER PERMEASE PROTEIN MJ0876-RELATED"/>
    <property type="match status" value="1"/>
</dbReference>
<dbReference type="OrthoDB" id="9811975at2"/>
<feature type="compositionally biased region" description="Low complexity" evidence="8">
    <location>
        <begin position="1"/>
        <end position="18"/>
    </location>
</feature>
<dbReference type="Pfam" id="PF01032">
    <property type="entry name" value="FecCD"/>
    <property type="match status" value="1"/>
</dbReference>
<dbReference type="Gene3D" id="1.10.3470.10">
    <property type="entry name" value="ABC transporter involved in vitamin B12 uptake, BtuC"/>
    <property type="match status" value="1"/>
</dbReference>
<keyword evidence="5 9" id="KW-0812">Transmembrane</keyword>
<evidence type="ECO:0000256" key="1">
    <source>
        <dbReference type="ARBA" id="ARBA00004651"/>
    </source>
</evidence>
<evidence type="ECO:0000256" key="6">
    <source>
        <dbReference type="ARBA" id="ARBA00022989"/>
    </source>
</evidence>
<dbReference type="RefSeq" id="WP_092857268.1">
    <property type="nucleotide sequence ID" value="NZ_FOQH01000001.1"/>
</dbReference>
<organism evidence="10 11">
    <name type="scientific">Albimonas pacifica</name>
    <dbReference type="NCBI Taxonomy" id="1114924"/>
    <lineage>
        <taxon>Bacteria</taxon>
        <taxon>Pseudomonadati</taxon>
        <taxon>Pseudomonadota</taxon>
        <taxon>Alphaproteobacteria</taxon>
        <taxon>Rhodobacterales</taxon>
        <taxon>Paracoccaceae</taxon>
        <taxon>Albimonas</taxon>
    </lineage>
</organism>
<feature type="region of interest" description="Disordered" evidence="8">
    <location>
        <begin position="1"/>
        <end position="26"/>
    </location>
</feature>
<dbReference type="AlphaFoldDB" id="A0A1I3BW96"/>
<name>A0A1I3BW96_9RHOB</name>
<dbReference type="Proteomes" id="UP000199377">
    <property type="component" value="Unassembled WGS sequence"/>
</dbReference>
<evidence type="ECO:0000256" key="7">
    <source>
        <dbReference type="ARBA" id="ARBA00023136"/>
    </source>
</evidence>
<dbReference type="SUPFAM" id="SSF81345">
    <property type="entry name" value="ABC transporter involved in vitamin B12 uptake, BtuC"/>
    <property type="match status" value="1"/>
</dbReference>
<sequence length="369" mass="36476">MSLAGAEGEVRAAGAPGAREPRTRRPGLRVVTRPALALAALALAALCALLAELVYGPVHIPLADILAALRGEADRATEAILLQIRAPRAALGVAVGAGLALAGTALQGVLRNPLADPQLIGVSAGASVGAVAVIVFGGGLVAALPAGLGLWALPAAAFLGAAAVTAFVFGFSRRAGETSVATLILAGVAANAIAMAGVGAMVFSADDQQLRELTFWTMGGLGAAGPVPVAVAGGAALIAGAGLMRMGRALDLLQLGERAAFHAGLDVERAKFAAAGWSALAVGAVTAFAGPIGFIGLCAPHLARLMVGPGHRAVLPAAALAGVALTLAADLVVRTAVPPAEPPIGIATSLIGGPFFLWLLMSRLRRSHA</sequence>
<comment type="subcellular location">
    <subcellularLocation>
        <location evidence="1">Cell membrane</location>
        <topology evidence="1">Multi-pass membrane protein</topology>
    </subcellularLocation>
</comment>
<feature type="transmembrane region" description="Helical" evidence="9">
    <location>
        <begin position="223"/>
        <end position="244"/>
    </location>
</feature>
<evidence type="ECO:0000313" key="10">
    <source>
        <dbReference type="EMBL" id="SFH66513.1"/>
    </source>
</evidence>
<dbReference type="GO" id="GO:0022857">
    <property type="term" value="F:transmembrane transporter activity"/>
    <property type="evidence" value="ECO:0007669"/>
    <property type="project" value="InterPro"/>
</dbReference>
<dbReference type="GO" id="GO:0033214">
    <property type="term" value="P:siderophore-iron import into cell"/>
    <property type="evidence" value="ECO:0007669"/>
    <property type="project" value="TreeGrafter"/>
</dbReference>
<accession>A0A1I3BW96</accession>
<keyword evidence="11" id="KW-1185">Reference proteome</keyword>
<proteinExistence type="inferred from homology"/>
<feature type="transmembrane region" description="Helical" evidence="9">
    <location>
        <begin position="344"/>
        <end position="361"/>
    </location>
</feature>
<dbReference type="FunFam" id="1.10.3470.10:FF:000001">
    <property type="entry name" value="Vitamin B12 ABC transporter permease BtuC"/>
    <property type="match status" value="1"/>
</dbReference>
<feature type="transmembrane region" description="Helical" evidence="9">
    <location>
        <begin position="150"/>
        <end position="171"/>
    </location>
</feature>
<evidence type="ECO:0000256" key="9">
    <source>
        <dbReference type="SAM" id="Phobius"/>
    </source>
</evidence>
<protein>
    <submittedName>
        <fullName evidence="10">Iron complex transport system permease protein</fullName>
    </submittedName>
</protein>
<reference evidence="10 11" key="1">
    <citation type="submission" date="2016-10" db="EMBL/GenBank/DDBJ databases">
        <authorList>
            <person name="de Groot N.N."/>
        </authorList>
    </citation>
    <scope>NUCLEOTIDE SEQUENCE [LARGE SCALE GENOMIC DNA]</scope>
    <source>
        <strain evidence="10 11">CGMCC 1.11030</strain>
    </source>
</reference>
<comment type="similarity">
    <text evidence="2">Belongs to the binding-protein-dependent transport system permease family. FecCD subfamily.</text>
</comment>